<protein>
    <recommendedName>
        <fullName evidence="10">Bacteriocin</fullName>
    </recommendedName>
</protein>
<evidence type="ECO:0000256" key="5">
    <source>
        <dbReference type="ARBA" id="ARBA00023022"/>
    </source>
</evidence>
<comment type="caution">
    <text evidence="8">The sequence shown here is derived from an EMBL/GenBank/DDBJ whole genome shotgun (WGS) entry which is preliminary data.</text>
</comment>
<evidence type="ECO:0008006" key="10">
    <source>
        <dbReference type="Google" id="ProtNLM"/>
    </source>
</evidence>
<evidence type="ECO:0000256" key="2">
    <source>
        <dbReference type="ARBA" id="ARBA00007999"/>
    </source>
</evidence>
<dbReference type="RefSeq" id="WP_229239888.1">
    <property type="nucleotide sequence ID" value="NZ_AZDO01000025.1"/>
</dbReference>
<dbReference type="InterPro" id="IPR023384">
    <property type="entry name" value="Bacteriocin_IIa_CS"/>
</dbReference>
<sequence>MKGRYVNMKKVIDENSLSLISGGKYYGNGVSCGKHTCKVNWGQAWNESVNRWGNSWVNGLTGLRQH</sequence>
<keyword evidence="4" id="KW-0929">Antimicrobial</keyword>
<dbReference type="InterPro" id="IPR002633">
    <property type="entry name" value="Bacteriocin_IIa"/>
</dbReference>
<reference evidence="8 9" key="1">
    <citation type="journal article" date="2015" name="Genome Announc.">
        <title>Expanding the biotechnology potential of lactobacilli through comparative genomics of 213 strains and associated genera.</title>
        <authorList>
            <person name="Sun Z."/>
            <person name="Harris H.M."/>
            <person name="McCann A."/>
            <person name="Guo C."/>
            <person name="Argimon S."/>
            <person name="Zhang W."/>
            <person name="Yang X."/>
            <person name="Jeffery I.B."/>
            <person name="Cooney J.C."/>
            <person name="Kagawa T.F."/>
            <person name="Liu W."/>
            <person name="Song Y."/>
            <person name="Salvetti E."/>
            <person name="Wrobel A."/>
            <person name="Rasinkangas P."/>
            <person name="Parkhill J."/>
            <person name="Rea M.C."/>
            <person name="O'Sullivan O."/>
            <person name="Ritari J."/>
            <person name="Douillard F.P."/>
            <person name="Paul Ross R."/>
            <person name="Yang R."/>
            <person name="Briner A.E."/>
            <person name="Felis G.E."/>
            <person name="de Vos W.M."/>
            <person name="Barrangou R."/>
            <person name="Klaenhammer T.R."/>
            <person name="Caufield P.W."/>
            <person name="Cui Y."/>
            <person name="Zhang H."/>
            <person name="O'Toole P.W."/>
        </authorList>
    </citation>
    <scope>NUCLEOTIDE SEQUENCE [LARGE SCALE GENOMIC DNA]</scope>
    <source>
        <strain evidence="8 9">JCM 17355</strain>
    </source>
</reference>
<dbReference type="PROSITE" id="PS60030">
    <property type="entry name" value="BACTERIOCIN_IIA"/>
    <property type="match status" value="1"/>
</dbReference>
<evidence type="ECO:0000256" key="6">
    <source>
        <dbReference type="ARBA" id="ARBA00023048"/>
    </source>
</evidence>
<evidence type="ECO:0000256" key="4">
    <source>
        <dbReference type="ARBA" id="ARBA00022529"/>
    </source>
</evidence>
<keyword evidence="5" id="KW-0044">Antibiotic</keyword>
<name>A0ABR5P862_9LACO</name>
<dbReference type="Pfam" id="PF01721">
    <property type="entry name" value="Bacteriocin_II"/>
    <property type="match status" value="1"/>
</dbReference>
<evidence type="ECO:0000313" key="8">
    <source>
        <dbReference type="EMBL" id="KRK97702.1"/>
    </source>
</evidence>
<dbReference type="Gene3D" id="1.20.5.130">
    <property type="match status" value="1"/>
</dbReference>
<keyword evidence="9" id="KW-1185">Reference proteome</keyword>
<dbReference type="Proteomes" id="UP000051379">
    <property type="component" value="Unassembled WGS sequence"/>
</dbReference>
<evidence type="ECO:0000313" key="9">
    <source>
        <dbReference type="Proteomes" id="UP000051379"/>
    </source>
</evidence>
<comment type="similarity">
    <text evidence="2">Belongs to the bacteriocin class IIA/YGNGV family.</text>
</comment>
<evidence type="ECO:0000256" key="3">
    <source>
        <dbReference type="ARBA" id="ARBA00022525"/>
    </source>
</evidence>
<evidence type="ECO:0000256" key="1">
    <source>
        <dbReference type="ARBA" id="ARBA00004613"/>
    </source>
</evidence>
<keyword evidence="3" id="KW-0964">Secreted</keyword>
<proteinExistence type="inferred from homology"/>
<evidence type="ECO:0000256" key="7">
    <source>
        <dbReference type="ARBA" id="ARBA00023157"/>
    </source>
</evidence>
<dbReference type="InterPro" id="IPR023388">
    <property type="entry name" value="Bacteriocin_IIa_dom_sf"/>
</dbReference>
<gene>
    <name evidence="8" type="ORF">FC88_GL001495</name>
</gene>
<accession>A0ABR5P862</accession>
<keyword evidence="6" id="KW-0078">Bacteriocin</keyword>
<organism evidence="8 9">
    <name type="scientific">Companilactobacillus futsaii JCM 17355</name>
    <dbReference type="NCBI Taxonomy" id="1423818"/>
    <lineage>
        <taxon>Bacteria</taxon>
        <taxon>Bacillati</taxon>
        <taxon>Bacillota</taxon>
        <taxon>Bacilli</taxon>
        <taxon>Lactobacillales</taxon>
        <taxon>Lactobacillaceae</taxon>
        <taxon>Companilactobacillus</taxon>
    </lineage>
</organism>
<comment type="subcellular location">
    <subcellularLocation>
        <location evidence="1">Secreted</location>
    </subcellularLocation>
</comment>
<dbReference type="EMBL" id="AZDO01000025">
    <property type="protein sequence ID" value="KRK97702.1"/>
    <property type="molecule type" value="Genomic_DNA"/>
</dbReference>
<keyword evidence="7" id="KW-1015">Disulfide bond</keyword>